<dbReference type="AlphaFoldDB" id="A0A9X3YK91"/>
<sequence>MPLYRYLRDGGIPREALLVLHQAGAHDVTAILSVLDNFPSLAEAGLLDAAEISSALYASGDPAVERYTEYAEQYRKLPPHEFGATAPVAAYWQEGDLVPLELDGTTARASLDGEVDVGIDRCGDWPVRSQGQRGTCVVHAVTALYEHALCKAGQGAVDLSEQFLQWAIKMNGDRWPTREGTSCADALAALTNRGICLESEWPYNPVPLVGNPSQGDAANPSLSAKFDASRRRVAGHNHVAGARSGNAAPILALLRKGCPVAVSVPVFHDALSSRDNWNMPGGERFGAVMNPPPRSVVSGGHAVLLVGYVPNPLDLLGGTFIFRNSWSAAWGYELPSPGQLAPRPGYGEISATYIDRHLWEYATL</sequence>
<feature type="domain" description="Peptidase C1A papain C-terminal" evidence="1">
    <location>
        <begin position="111"/>
        <end position="355"/>
    </location>
</feature>
<dbReference type="InterPro" id="IPR038765">
    <property type="entry name" value="Papain-like_cys_pep_sf"/>
</dbReference>
<protein>
    <submittedName>
        <fullName evidence="2">C1 family peptidase</fullName>
    </submittedName>
</protein>
<dbReference type="Pfam" id="PF00112">
    <property type="entry name" value="Peptidase_C1"/>
    <property type="match status" value="1"/>
</dbReference>
<dbReference type="GO" id="GO:0006508">
    <property type="term" value="P:proteolysis"/>
    <property type="evidence" value="ECO:0007669"/>
    <property type="project" value="InterPro"/>
</dbReference>
<dbReference type="Proteomes" id="UP001139971">
    <property type="component" value="Unassembled WGS sequence"/>
</dbReference>
<dbReference type="SMART" id="SM00645">
    <property type="entry name" value="Pept_C1"/>
    <property type="match status" value="1"/>
</dbReference>
<dbReference type="Gene3D" id="3.90.70.10">
    <property type="entry name" value="Cysteine proteinases"/>
    <property type="match status" value="1"/>
</dbReference>
<dbReference type="GO" id="GO:0008234">
    <property type="term" value="F:cysteine-type peptidase activity"/>
    <property type="evidence" value="ECO:0007669"/>
    <property type="project" value="InterPro"/>
</dbReference>
<comment type="caution">
    <text evidence="2">The sequence shown here is derived from an EMBL/GenBank/DDBJ whole genome shotgun (WGS) entry which is preliminary data.</text>
</comment>
<reference evidence="2" key="1">
    <citation type="submission" date="2023-02" db="EMBL/GenBank/DDBJ databases">
        <title>Tahibacter soli sp. nov. isolated from soil.</title>
        <authorList>
            <person name="Baek J.H."/>
            <person name="Lee J.K."/>
            <person name="Choi D.G."/>
            <person name="Jeon C.O."/>
        </authorList>
    </citation>
    <scope>NUCLEOTIDE SEQUENCE</scope>
    <source>
        <strain evidence="2">BL</strain>
    </source>
</reference>
<evidence type="ECO:0000259" key="1">
    <source>
        <dbReference type="SMART" id="SM00645"/>
    </source>
</evidence>
<name>A0A9X3YK91_9GAMM</name>
<dbReference type="SUPFAM" id="SSF54001">
    <property type="entry name" value="Cysteine proteinases"/>
    <property type="match status" value="1"/>
</dbReference>
<accession>A0A9X3YK91</accession>
<gene>
    <name evidence="2" type="ORF">OD750_006515</name>
</gene>
<proteinExistence type="predicted"/>
<dbReference type="CDD" id="cd02619">
    <property type="entry name" value="Peptidase_C1"/>
    <property type="match status" value="1"/>
</dbReference>
<evidence type="ECO:0000313" key="2">
    <source>
        <dbReference type="EMBL" id="MDC8012198.1"/>
    </source>
</evidence>
<dbReference type="EMBL" id="JAOVZO020000003">
    <property type="protein sequence ID" value="MDC8012198.1"/>
    <property type="molecule type" value="Genomic_DNA"/>
</dbReference>
<evidence type="ECO:0000313" key="3">
    <source>
        <dbReference type="Proteomes" id="UP001139971"/>
    </source>
</evidence>
<keyword evidence="3" id="KW-1185">Reference proteome</keyword>
<dbReference type="InterPro" id="IPR000668">
    <property type="entry name" value="Peptidase_C1A_C"/>
</dbReference>
<organism evidence="2 3">
    <name type="scientific">Tahibacter soli</name>
    <dbReference type="NCBI Taxonomy" id="2983605"/>
    <lineage>
        <taxon>Bacteria</taxon>
        <taxon>Pseudomonadati</taxon>
        <taxon>Pseudomonadota</taxon>
        <taxon>Gammaproteobacteria</taxon>
        <taxon>Lysobacterales</taxon>
        <taxon>Rhodanobacteraceae</taxon>
        <taxon>Tahibacter</taxon>
    </lineage>
</organism>
<dbReference type="RefSeq" id="WP_263543448.1">
    <property type="nucleotide sequence ID" value="NZ_JAOVZO020000003.1"/>
</dbReference>